<keyword evidence="2" id="KW-1185">Reference proteome</keyword>
<dbReference type="Bgee" id="ENSCHIG00000007252">
    <property type="expression patterns" value="Expressed in ileum and 17 other cell types or tissues"/>
</dbReference>
<evidence type="ECO:0000313" key="1">
    <source>
        <dbReference type="Ensembl" id="ENSCHIP00000003248.1"/>
    </source>
</evidence>
<dbReference type="OMA" id="FTNDCSV"/>
<proteinExistence type="predicted"/>
<accession>A0A452DTU2</accession>
<protein>
    <submittedName>
        <fullName evidence="1">Uncharacterized protein</fullName>
    </submittedName>
</protein>
<dbReference type="Ensembl" id="ENSCHIT00000009848.1">
    <property type="protein sequence ID" value="ENSCHIP00000003248.1"/>
    <property type="gene ID" value="ENSCHIG00000007252.1"/>
</dbReference>
<dbReference type="Proteomes" id="UP000291000">
    <property type="component" value="Chromosome 11"/>
</dbReference>
<dbReference type="GeneTree" id="ENSGT00960000186941"/>
<sequence>MSSGFSKKLTSDCSVRSEAKICSRETVQSPWASSGSAWGSRGLCPASLSANTRSCSEEGEGAEACSSSPPSWELLPELLPRWPTSPICSSSVVTVAMAWYRSFSSGSSWNILYKVLQNWINSLWKCEGGKV</sequence>
<reference evidence="1" key="3">
    <citation type="submission" date="2025-09" db="UniProtKB">
        <authorList>
            <consortium name="Ensembl"/>
        </authorList>
    </citation>
    <scope>IDENTIFICATION</scope>
</reference>
<dbReference type="EMBL" id="LWLT01000009">
    <property type="status" value="NOT_ANNOTATED_CDS"/>
    <property type="molecule type" value="Genomic_DNA"/>
</dbReference>
<evidence type="ECO:0000313" key="2">
    <source>
        <dbReference type="Proteomes" id="UP000291000"/>
    </source>
</evidence>
<reference evidence="1" key="2">
    <citation type="submission" date="2025-08" db="UniProtKB">
        <authorList>
            <consortium name="Ensembl"/>
        </authorList>
    </citation>
    <scope>IDENTIFICATION</scope>
</reference>
<dbReference type="AlphaFoldDB" id="A0A452DTU2"/>
<name>A0A452DTU2_CAPHI</name>
<reference evidence="1 2" key="1">
    <citation type="submission" date="2016-04" db="EMBL/GenBank/DDBJ databases">
        <title>Polished mammalian reference genomes with single-molecule sequencing and chromosome conformation capture applied to the Capra hircus genome.</title>
        <authorList>
            <person name="Bickhart D.M."/>
            <person name="Koren S."/>
            <person name="Rosen B."/>
            <person name="Hastie A."/>
            <person name="Liachko I."/>
            <person name="Sullivan S.T."/>
            <person name="Burton J."/>
            <person name="Sayre B.L."/>
            <person name="Huson H.J."/>
            <person name="Lee J."/>
            <person name="Lam E."/>
            <person name="Kelley C.M."/>
            <person name="Hutchison J.L."/>
            <person name="Zhou Y."/>
            <person name="Sun J."/>
            <person name="Crisa A."/>
            <person name="Schwartz J.C."/>
            <person name="Hammond J.A."/>
            <person name="Schroeder S.G."/>
            <person name="Liu G.E."/>
            <person name="Dunham M."/>
            <person name="Shendure J."/>
            <person name="Sonstegard T.S."/>
            <person name="Phillippy A.M."/>
            <person name="Van Tassell C.P."/>
            <person name="Smith T.P."/>
        </authorList>
    </citation>
    <scope>NUCLEOTIDE SEQUENCE [LARGE SCALE GENOMIC DNA]</scope>
</reference>
<organism evidence="1 2">
    <name type="scientific">Capra hircus</name>
    <name type="common">Goat</name>
    <dbReference type="NCBI Taxonomy" id="9925"/>
    <lineage>
        <taxon>Eukaryota</taxon>
        <taxon>Metazoa</taxon>
        <taxon>Chordata</taxon>
        <taxon>Craniata</taxon>
        <taxon>Vertebrata</taxon>
        <taxon>Euteleostomi</taxon>
        <taxon>Mammalia</taxon>
        <taxon>Eutheria</taxon>
        <taxon>Laurasiatheria</taxon>
        <taxon>Artiodactyla</taxon>
        <taxon>Ruminantia</taxon>
        <taxon>Pecora</taxon>
        <taxon>Bovidae</taxon>
        <taxon>Caprinae</taxon>
        <taxon>Capra</taxon>
    </lineage>
</organism>